<sequence length="100" mass="10822">MSGAPEASFTIEHETSDTKGYYRVELNGAKAEMTYSKAGDAMIIIDSTEVPDVMRGQKVGAALVSQAVGDARSAGKKIMPLCPFAKAQFARHSEWHDVLF</sequence>
<evidence type="ECO:0000313" key="3">
    <source>
        <dbReference type="EMBL" id="SJN09547.1"/>
    </source>
</evidence>
<dbReference type="Proteomes" id="UP000754821">
    <property type="component" value="Unassembled WGS sequence"/>
</dbReference>
<feature type="domain" description="N-acetyltransferase" evidence="1">
    <location>
        <begin position="14"/>
        <end position="100"/>
    </location>
</feature>
<dbReference type="RefSeq" id="WP_087105594.1">
    <property type="nucleotide sequence ID" value="NZ_FUKM01000005.1"/>
</dbReference>
<proteinExistence type="predicted"/>
<dbReference type="InterPro" id="IPR016181">
    <property type="entry name" value="Acyl_CoA_acyltransferase"/>
</dbReference>
<keyword evidence="5" id="KW-1185">Reference proteome</keyword>
<name>A0A1R4HPT2_9GAMM</name>
<dbReference type="OrthoDB" id="9800945at2"/>
<dbReference type="AlphaFoldDB" id="A0A1R4HPT2"/>
<protein>
    <submittedName>
        <fullName evidence="2 3">Acetyltransferase</fullName>
        <ecNumber evidence="3">2.3.1.-</ecNumber>
    </submittedName>
</protein>
<dbReference type="SUPFAM" id="SSF55729">
    <property type="entry name" value="Acyl-CoA N-acyltransferases (Nat)"/>
    <property type="match status" value="1"/>
</dbReference>
<dbReference type="InterPro" id="IPR045057">
    <property type="entry name" value="Gcn5-rel_NAT"/>
</dbReference>
<comment type="caution">
    <text evidence="3">The sequence shown here is derived from an EMBL/GenBank/DDBJ whole genome shotgun (WGS) entry which is preliminary data.</text>
</comment>
<dbReference type="Proteomes" id="UP000196331">
    <property type="component" value="Unassembled WGS sequence"/>
</dbReference>
<keyword evidence="3" id="KW-0808">Transferase</keyword>
<dbReference type="PROSITE" id="PS51729">
    <property type="entry name" value="GNAT_YJDJ"/>
    <property type="match status" value="1"/>
</dbReference>
<reference evidence="2 5" key="2">
    <citation type="submission" date="2020-07" db="EMBL/GenBank/DDBJ databases">
        <title>Halophilic bacteria isolated from french cheeses.</title>
        <authorList>
            <person name="Kothe C.I."/>
            <person name="Farah-Kraiem B."/>
            <person name="Renault P."/>
            <person name="Dridi B."/>
        </authorList>
    </citation>
    <scope>NUCLEOTIDE SEQUENCE [LARGE SCALE GENOMIC DNA]</scope>
    <source>
        <strain evidence="2 5">FME16</strain>
    </source>
</reference>
<keyword evidence="3" id="KW-0012">Acyltransferase</keyword>
<evidence type="ECO:0000313" key="2">
    <source>
        <dbReference type="EMBL" id="MBE0402268.1"/>
    </source>
</evidence>
<dbReference type="InterPro" id="IPR031165">
    <property type="entry name" value="GNAT_YJDJ"/>
</dbReference>
<dbReference type="EMBL" id="RRZC01000001">
    <property type="protein sequence ID" value="MBE0402268.1"/>
    <property type="molecule type" value="Genomic_DNA"/>
</dbReference>
<gene>
    <name evidence="3" type="ORF">CZ787_01710</name>
    <name evidence="2" type="ORF">EI163_01630</name>
</gene>
<organism evidence="3 4">
    <name type="scientific">Halomonas citrativorans</name>
    <dbReference type="NCBI Taxonomy" id="2742612"/>
    <lineage>
        <taxon>Bacteria</taxon>
        <taxon>Pseudomonadati</taxon>
        <taxon>Pseudomonadota</taxon>
        <taxon>Gammaproteobacteria</taxon>
        <taxon>Oceanospirillales</taxon>
        <taxon>Halomonadaceae</taxon>
        <taxon>Halomonas</taxon>
    </lineage>
</organism>
<reference evidence="3 4" key="1">
    <citation type="submission" date="2017-02" db="EMBL/GenBank/DDBJ databases">
        <authorList>
            <person name="Dridi B."/>
        </authorList>
    </citation>
    <scope>NUCLEOTIDE SEQUENCE [LARGE SCALE GENOMIC DNA]</scope>
    <source>
        <strain evidence="3 4">JB380</strain>
    </source>
</reference>
<accession>A0A1R4HPT2</accession>
<evidence type="ECO:0000259" key="1">
    <source>
        <dbReference type="PROSITE" id="PS51729"/>
    </source>
</evidence>
<dbReference type="GO" id="GO:0016746">
    <property type="term" value="F:acyltransferase activity"/>
    <property type="evidence" value="ECO:0007669"/>
    <property type="project" value="UniProtKB-KW"/>
</dbReference>
<dbReference type="PANTHER" id="PTHR31435">
    <property type="entry name" value="PROTEIN NATD1"/>
    <property type="match status" value="1"/>
</dbReference>
<dbReference type="Gene3D" id="3.40.630.30">
    <property type="match status" value="1"/>
</dbReference>
<evidence type="ECO:0000313" key="5">
    <source>
        <dbReference type="Proteomes" id="UP000754821"/>
    </source>
</evidence>
<dbReference type="EMBL" id="FUKM01000005">
    <property type="protein sequence ID" value="SJN09547.1"/>
    <property type="molecule type" value="Genomic_DNA"/>
</dbReference>
<dbReference type="Pfam" id="PF14542">
    <property type="entry name" value="Acetyltransf_CG"/>
    <property type="match status" value="1"/>
</dbReference>
<dbReference type="PANTHER" id="PTHR31435:SF10">
    <property type="entry name" value="BSR4717 PROTEIN"/>
    <property type="match status" value="1"/>
</dbReference>
<evidence type="ECO:0000313" key="4">
    <source>
        <dbReference type="Proteomes" id="UP000196331"/>
    </source>
</evidence>
<dbReference type="EC" id="2.3.1.-" evidence="3"/>